<dbReference type="InterPro" id="IPR002740">
    <property type="entry name" value="EVE_domain"/>
</dbReference>
<dbReference type="AlphaFoldDB" id="A0A2U8BS53"/>
<evidence type="ECO:0000313" key="4">
    <source>
        <dbReference type="Proteomes" id="UP000244519"/>
    </source>
</evidence>
<evidence type="ECO:0000256" key="1">
    <source>
        <dbReference type="HAMAP-Rule" id="MF_00771"/>
    </source>
</evidence>
<protein>
    <recommendedName>
        <fullName evidence="1">UPF0310 protein Fsol_00311</fullName>
    </recommendedName>
</protein>
<dbReference type="HAMAP" id="MF_00771">
    <property type="entry name" value="UPF0310"/>
    <property type="match status" value="1"/>
</dbReference>
<organism evidence="3 4">
    <name type="scientific">Candidatus Fokinia solitaria</name>
    <dbReference type="NCBI Taxonomy" id="1802984"/>
    <lineage>
        <taxon>Bacteria</taxon>
        <taxon>Pseudomonadati</taxon>
        <taxon>Pseudomonadota</taxon>
        <taxon>Alphaproteobacteria</taxon>
        <taxon>Rickettsiales</taxon>
        <taxon>Candidatus Midichloriaceae</taxon>
        <taxon>Candidatus Fokinia</taxon>
    </lineage>
</organism>
<accession>A0A2U8BS53</accession>
<name>A0A2U8BS53_9RICK</name>
<dbReference type="NCBIfam" id="NF002616">
    <property type="entry name" value="PRK02268.1-2"/>
    <property type="match status" value="1"/>
</dbReference>
<dbReference type="InterPro" id="IPR015947">
    <property type="entry name" value="PUA-like_sf"/>
</dbReference>
<dbReference type="InterPro" id="IPR022996">
    <property type="entry name" value="UPF0310"/>
</dbReference>
<dbReference type="Pfam" id="PF01878">
    <property type="entry name" value="EVE"/>
    <property type="match status" value="1"/>
</dbReference>
<dbReference type="Proteomes" id="UP000244519">
    <property type="component" value="Chromosome"/>
</dbReference>
<reference evidence="3 4" key="1">
    <citation type="journal article" date="2018" name="Genome Biol. Evol.">
        <title>The Genome Sequence of "Candidatus Fokinia solitaria": Insights on Reductive Evolution in Rickettsiales.</title>
        <authorList>
            <person name="Floriano A.M."/>
            <person name="Castelli M."/>
            <person name="Krenek S."/>
            <person name="Berendonk T.U."/>
            <person name="Bazzocchi C."/>
            <person name="Petroni G."/>
            <person name="Sassera D."/>
        </authorList>
    </citation>
    <scope>NUCLEOTIDE SEQUENCE [LARGE SCALE GENOMIC DNA]</scope>
    <source>
        <strain evidence="3">Rio ETE_ALG 3VII</strain>
    </source>
</reference>
<dbReference type="Gene3D" id="3.10.590.10">
    <property type="entry name" value="ph1033 like domains"/>
    <property type="match status" value="1"/>
</dbReference>
<evidence type="ECO:0000313" key="3">
    <source>
        <dbReference type="EMBL" id="AWD33110.1"/>
    </source>
</evidence>
<dbReference type="RefSeq" id="WP_108673147.1">
    <property type="nucleotide sequence ID" value="NZ_CP025989.1"/>
</dbReference>
<dbReference type="EMBL" id="CP025989">
    <property type="protein sequence ID" value="AWD33110.1"/>
    <property type="molecule type" value="Genomic_DNA"/>
</dbReference>
<proteinExistence type="inferred from homology"/>
<feature type="domain" description="EVE" evidence="2">
    <location>
        <begin position="3"/>
        <end position="134"/>
    </location>
</feature>
<dbReference type="KEGG" id="fso:Fsol_00311"/>
<gene>
    <name evidence="3" type="ORF">Fsol_00311</name>
</gene>
<dbReference type="OrthoDB" id="9793567at2"/>
<sequence>MPKFWIGVASKEHVENGVKLGICQFCHGKLAPAKRPKLGDFIIYYSSKVKMHESKVYQKFTAIGIITDDMPYKFDMGGEFQPYRRNVKYFEGKHTDIKPLINSLSFIKNKDAWGAVFRYGFLEIDRESFEIIAKEMLDESFIQNLAI</sequence>
<dbReference type="CDD" id="cd21132">
    <property type="entry name" value="EVE-like"/>
    <property type="match status" value="1"/>
</dbReference>
<evidence type="ECO:0000259" key="2">
    <source>
        <dbReference type="Pfam" id="PF01878"/>
    </source>
</evidence>
<keyword evidence="4" id="KW-1185">Reference proteome</keyword>
<comment type="similarity">
    <text evidence="1">Belongs to the UPF0310 family.</text>
</comment>
<dbReference type="SUPFAM" id="SSF88697">
    <property type="entry name" value="PUA domain-like"/>
    <property type="match status" value="1"/>
</dbReference>